<dbReference type="PANTHER" id="PTHR42912">
    <property type="entry name" value="METHYLTRANSFERASE"/>
    <property type="match status" value="1"/>
</dbReference>
<feature type="domain" description="Methyltransferase type 11" evidence="1">
    <location>
        <begin position="23"/>
        <end position="119"/>
    </location>
</feature>
<evidence type="ECO:0000259" key="1">
    <source>
        <dbReference type="Pfam" id="PF08241"/>
    </source>
</evidence>
<evidence type="ECO:0000313" key="3">
    <source>
        <dbReference type="Proteomes" id="UP001500618"/>
    </source>
</evidence>
<sequence>MLWFNKQDDVLEKLDIRPGEDVLEIGYGPGGLIRLLAGHTQARTIYGVDPSESMHKAAVWLNRKAERVRLAIGTAEKTGLDEACVDCVVSINNVAIWPDLAAGVGEIQRVLRPGGRVAIGWHGGRKTGPIADGLRLPPDKLARIESALTDRFAAVQRESMAELEMFRAV</sequence>
<dbReference type="Proteomes" id="UP001500618">
    <property type="component" value="Unassembled WGS sequence"/>
</dbReference>
<dbReference type="Pfam" id="PF08241">
    <property type="entry name" value="Methyltransf_11"/>
    <property type="match status" value="1"/>
</dbReference>
<accession>A0ABP4RST1</accession>
<organism evidence="2 3">
    <name type="scientific">Fodinicola feengrottensis</name>
    <dbReference type="NCBI Taxonomy" id="435914"/>
    <lineage>
        <taxon>Bacteria</taxon>
        <taxon>Bacillati</taxon>
        <taxon>Actinomycetota</taxon>
        <taxon>Actinomycetes</taxon>
        <taxon>Mycobacteriales</taxon>
        <taxon>Fodinicola</taxon>
    </lineage>
</organism>
<reference evidence="3" key="1">
    <citation type="journal article" date="2019" name="Int. J. Syst. Evol. Microbiol.">
        <title>The Global Catalogue of Microorganisms (GCM) 10K type strain sequencing project: providing services to taxonomists for standard genome sequencing and annotation.</title>
        <authorList>
            <consortium name="The Broad Institute Genomics Platform"/>
            <consortium name="The Broad Institute Genome Sequencing Center for Infectious Disease"/>
            <person name="Wu L."/>
            <person name="Ma J."/>
        </authorList>
    </citation>
    <scope>NUCLEOTIDE SEQUENCE [LARGE SCALE GENOMIC DNA]</scope>
    <source>
        <strain evidence="3">JCM 14718</strain>
    </source>
</reference>
<protein>
    <recommendedName>
        <fullName evidence="1">Methyltransferase type 11 domain-containing protein</fullName>
    </recommendedName>
</protein>
<dbReference type="InterPro" id="IPR029063">
    <property type="entry name" value="SAM-dependent_MTases_sf"/>
</dbReference>
<keyword evidence="3" id="KW-1185">Reference proteome</keyword>
<proteinExistence type="predicted"/>
<name>A0ABP4RST1_9ACTN</name>
<dbReference type="EMBL" id="BAAANY010000002">
    <property type="protein sequence ID" value="GAA1659374.1"/>
    <property type="molecule type" value="Genomic_DNA"/>
</dbReference>
<dbReference type="SUPFAM" id="SSF53335">
    <property type="entry name" value="S-adenosyl-L-methionine-dependent methyltransferases"/>
    <property type="match status" value="1"/>
</dbReference>
<comment type="caution">
    <text evidence="2">The sequence shown here is derived from an EMBL/GenBank/DDBJ whole genome shotgun (WGS) entry which is preliminary data.</text>
</comment>
<dbReference type="CDD" id="cd02440">
    <property type="entry name" value="AdoMet_MTases"/>
    <property type="match status" value="1"/>
</dbReference>
<dbReference type="Gene3D" id="3.40.50.150">
    <property type="entry name" value="Vaccinia Virus protein VP39"/>
    <property type="match status" value="1"/>
</dbReference>
<dbReference type="PANTHER" id="PTHR42912:SF95">
    <property type="entry name" value="METHYLTRANSFERASE TYPE 11 DOMAIN-CONTAINING PROTEIN"/>
    <property type="match status" value="1"/>
</dbReference>
<evidence type="ECO:0000313" key="2">
    <source>
        <dbReference type="EMBL" id="GAA1659374.1"/>
    </source>
</evidence>
<dbReference type="InterPro" id="IPR050508">
    <property type="entry name" value="Methyltransf_Superfamily"/>
</dbReference>
<gene>
    <name evidence="2" type="ORF">GCM10009765_05900</name>
</gene>
<dbReference type="InterPro" id="IPR013216">
    <property type="entry name" value="Methyltransf_11"/>
</dbReference>